<organism evidence="1 2">
    <name type="scientific">Candidatus Magnetaquiglobus chichijimensis</name>
    <dbReference type="NCBI Taxonomy" id="3141448"/>
    <lineage>
        <taxon>Bacteria</taxon>
        <taxon>Pseudomonadati</taxon>
        <taxon>Pseudomonadota</taxon>
        <taxon>Magnetococcia</taxon>
        <taxon>Magnetococcales</taxon>
        <taxon>Candidatus Magnetaquicoccaceae</taxon>
        <taxon>Candidatus Magnetaquiglobus</taxon>
    </lineage>
</organism>
<accession>A0ABQ0C8M3</accession>
<gene>
    <name evidence="1" type="ORF">SIID45300_01550</name>
</gene>
<reference evidence="1 2" key="1">
    <citation type="submission" date="2024-09" db="EMBL/GenBank/DDBJ databases">
        <title>Draft genome sequence of Candidatus Magnetaquicoccaceae bacterium FCR-1.</title>
        <authorList>
            <person name="Shimoshige H."/>
            <person name="Shimamura S."/>
            <person name="Taoka A."/>
            <person name="Kobayashi H."/>
            <person name="Maekawa T."/>
        </authorList>
    </citation>
    <scope>NUCLEOTIDE SEQUENCE [LARGE SCALE GENOMIC DNA]</scope>
    <source>
        <strain evidence="1 2">FCR-1</strain>
    </source>
</reference>
<name>A0ABQ0C8M3_9PROT</name>
<evidence type="ECO:0000313" key="1">
    <source>
        <dbReference type="EMBL" id="GAB0057227.1"/>
    </source>
</evidence>
<evidence type="ECO:0000313" key="2">
    <source>
        <dbReference type="Proteomes" id="UP001628193"/>
    </source>
</evidence>
<proteinExistence type="predicted"/>
<dbReference type="EMBL" id="BAAFGK010000004">
    <property type="protein sequence ID" value="GAB0057227.1"/>
    <property type="molecule type" value="Genomic_DNA"/>
</dbReference>
<dbReference type="Proteomes" id="UP001628193">
    <property type="component" value="Unassembled WGS sequence"/>
</dbReference>
<dbReference type="RefSeq" id="WP_420904926.1">
    <property type="nucleotide sequence ID" value="NZ_BAAFGK010000004.1"/>
</dbReference>
<comment type="caution">
    <text evidence="1">The sequence shown here is derived from an EMBL/GenBank/DDBJ whole genome shotgun (WGS) entry which is preliminary data.</text>
</comment>
<protein>
    <submittedName>
        <fullName evidence="1">Uncharacterized protein</fullName>
    </submittedName>
</protein>
<keyword evidence="2" id="KW-1185">Reference proteome</keyword>
<sequence length="263" mass="27393">MHNDTRETAIAVMRPGECRAWIGQAVASLSEVRARLTQGRMVIVGGTTTRHVVTALTGADPGRDAFAVGWIRDGLLGETPREGRGPGPFLFENGQVSRGWPAPLLERFEAGDIYIKGANAIDPAGNVAVLMASPTGGTIGAAMAILMARGGQLIIPVSLSKLIPSVATVCRLTGQGRTSRVMGTPVGYMPILAGSATVITEVEAVSILSQGLVKATPVARGGVDDCEGALVLALEGPGQAVERVMERMEEWRRDLAEGSGDPA</sequence>